<dbReference type="InterPro" id="IPR019826">
    <property type="entry name" value="Carboxylesterase_B_AS"/>
</dbReference>
<accession>A0A9P4QEB1</accession>
<dbReference type="GO" id="GO:0005576">
    <property type="term" value="C:extracellular region"/>
    <property type="evidence" value="ECO:0007669"/>
    <property type="project" value="UniProtKB-SubCell"/>
</dbReference>
<evidence type="ECO:0000256" key="3">
    <source>
        <dbReference type="ARBA" id="ARBA00022525"/>
    </source>
</evidence>
<name>A0A9P4QEB1_9PEZI</name>
<organism evidence="10 11">
    <name type="scientific">Polychaeton citri CBS 116435</name>
    <dbReference type="NCBI Taxonomy" id="1314669"/>
    <lineage>
        <taxon>Eukaryota</taxon>
        <taxon>Fungi</taxon>
        <taxon>Dikarya</taxon>
        <taxon>Ascomycota</taxon>
        <taxon>Pezizomycotina</taxon>
        <taxon>Dothideomycetes</taxon>
        <taxon>Dothideomycetidae</taxon>
        <taxon>Capnodiales</taxon>
        <taxon>Capnodiaceae</taxon>
        <taxon>Polychaeton</taxon>
    </lineage>
</organism>
<keyword evidence="7" id="KW-0325">Glycoprotein</keyword>
<dbReference type="EC" id="3.1.1.-" evidence="8"/>
<sequence length="569" mass="60679">MAVTLLSLALLASSALSTPINAPRQAAPAVTIQNGTVVGTTAGNVDSFRGIPFAKPPVGNLRLKPPQSITQGFGTLAATGPSASCPQFFVQTYDTSNLPASAIALLADSPLFQVASNQKEDCLTMTVQRPTGTKAGDNLPVLFWIFGGGFEVGSNNMYDGSPIIRRSVQMGKPIIYVSVNYRVGGFGFLAGKELGKEGSTNLGLRDQRLGLQWNAENIRAFGGDPDKVTIWGESAGAISVFDQLLVNGGDNTYKGKPLFRGAIMDSGSVIPVDSVSASQAQAVFDTVAKNAGCGGASDKLACLRSKDYTTFLNAANSVPGIFSYRSLDLSYLPRPDPSDNFFPQSPEVPLKAGAYAKVPVIIGDQEDEGTLFSLVQSNITTTQQLIDYLSTYFPNRPDAQTLTTQLVSLYPEDPAAGSPFRTGQLNNVYPQYKRLAAILGDFAFTLTRRNTLNVIAKTVPSWSYLSSYFYGTPVIGTVHGSDLLPAYSLGGGLSIPSQTIQSYYISFVNNLDPNALGTAAPLINWPRYNPSSPQLLNLLALTNTLIPDTFRLAASNFLAANQEATRVKE</sequence>
<evidence type="ECO:0000256" key="2">
    <source>
        <dbReference type="ARBA" id="ARBA00005964"/>
    </source>
</evidence>
<dbReference type="SUPFAM" id="SSF53474">
    <property type="entry name" value="alpha/beta-Hydrolases"/>
    <property type="match status" value="1"/>
</dbReference>
<dbReference type="GO" id="GO:0006629">
    <property type="term" value="P:lipid metabolic process"/>
    <property type="evidence" value="ECO:0007669"/>
    <property type="project" value="UniProtKB-KW"/>
</dbReference>
<evidence type="ECO:0000256" key="4">
    <source>
        <dbReference type="ARBA" id="ARBA00022729"/>
    </source>
</evidence>
<evidence type="ECO:0000313" key="11">
    <source>
        <dbReference type="Proteomes" id="UP000799441"/>
    </source>
</evidence>
<dbReference type="FunFam" id="3.40.50.1820:FF:000213">
    <property type="entry name" value="Carboxylic ester hydrolase"/>
    <property type="match status" value="1"/>
</dbReference>
<keyword evidence="3" id="KW-0964">Secreted</keyword>
<dbReference type="InterPro" id="IPR002018">
    <property type="entry name" value="CarbesteraseB"/>
</dbReference>
<reference evidence="10" key="1">
    <citation type="journal article" date="2020" name="Stud. Mycol.">
        <title>101 Dothideomycetes genomes: a test case for predicting lifestyles and emergence of pathogens.</title>
        <authorList>
            <person name="Haridas S."/>
            <person name="Albert R."/>
            <person name="Binder M."/>
            <person name="Bloem J."/>
            <person name="Labutti K."/>
            <person name="Salamov A."/>
            <person name="Andreopoulos B."/>
            <person name="Baker S."/>
            <person name="Barry K."/>
            <person name="Bills G."/>
            <person name="Bluhm B."/>
            <person name="Cannon C."/>
            <person name="Castanera R."/>
            <person name="Culley D."/>
            <person name="Daum C."/>
            <person name="Ezra D."/>
            <person name="Gonzalez J."/>
            <person name="Henrissat B."/>
            <person name="Kuo A."/>
            <person name="Liang C."/>
            <person name="Lipzen A."/>
            <person name="Lutzoni F."/>
            <person name="Magnuson J."/>
            <person name="Mondo S."/>
            <person name="Nolan M."/>
            <person name="Ohm R."/>
            <person name="Pangilinan J."/>
            <person name="Park H.-J."/>
            <person name="Ramirez L."/>
            <person name="Alfaro M."/>
            <person name="Sun H."/>
            <person name="Tritt A."/>
            <person name="Yoshinaga Y."/>
            <person name="Zwiers L.-H."/>
            <person name="Turgeon B."/>
            <person name="Goodwin S."/>
            <person name="Spatafora J."/>
            <person name="Crous P."/>
            <person name="Grigoriev I."/>
        </authorList>
    </citation>
    <scope>NUCLEOTIDE SEQUENCE</scope>
    <source>
        <strain evidence="10">CBS 116435</strain>
    </source>
</reference>
<dbReference type="Gene3D" id="3.40.50.1820">
    <property type="entry name" value="alpha/beta hydrolase"/>
    <property type="match status" value="1"/>
</dbReference>
<feature type="signal peptide" evidence="8">
    <location>
        <begin position="1"/>
        <end position="17"/>
    </location>
</feature>
<evidence type="ECO:0000256" key="1">
    <source>
        <dbReference type="ARBA" id="ARBA00004613"/>
    </source>
</evidence>
<proteinExistence type="inferred from homology"/>
<comment type="similarity">
    <text evidence="2 8">Belongs to the type-B carboxylesterase/lipase family.</text>
</comment>
<gene>
    <name evidence="10" type="ORF">K431DRAFT_243369</name>
</gene>
<feature type="chain" id="PRO_5040531850" description="Carboxylic ester hydrolase" evidence="8">
    <location>
        <begin position="18"/>
        <end position="569"/>
    </location>
</feature>
<evidence type="ECO:0000313" key="10">
    <source>
        <dbReference type="EMBL" id="KAF2723326.1"/>
    </source>
</evidence>
<dbReference type="AlphaFoldDB" id="A0A9P4QEB1"/>
<dbReference type="InterPro" id="IPR029058">
    <property type="entry name" value="AB_hydrolase_fold"/>
</dbReference>
<dbReference type="Pfam" id="PF00135">
    <property type="entry name" value="COesterase"/>
    <property type="match status" value="1"/>
</dbReference>
<comment type="subcellular location">
    <subcellularLocation>
        <location evidence="1">Secreted</location>
    </subcellularLocation>
</comment>
<keyword evidence="4 8" id="KW-0732">Signal</keyword>
<dbReference type="PANTHER" id="PTHR11559">
    <property type="entry name" value="CARBOXYLESTERASE"/>
    <property type="match status" value="1"/>
</dbReference>
<protein>
    <recommendedName>
        <fullName evidence="8">Carboxylic ester hydrolase</fullName>
        <ecNumber evidence="8">3.1.1.-</ecNumber>
    </recommendedName>
</protein>
<evidence type="ECO:0000256" key="8">
    <source>
        <dbReference type="RuleBase" id="RU361235"/>
    </source>
</evidence>
<evidence type="ECO:0000256" key="6">
    <source>
        <dbReference type="ARBA" id="ARBA00023098"/>
    </source>
</evidence>
<evidence type="ECO:0000256" key="5">
    <source>
        <dbReference type="ARBA" id="ARBA00022801"/>
    </source>
</evidence>
<keyword evidence="6" id="KW-0443">Lipid metabolism</keyword>
<evidence type="ECO:0000259" key="9">
    <source>
        <dbReference type="Pfam" id="PF00135"/>
    </source>
</evidence>
<dbReference type="PROSITE" id="PS00122">
    <property type="entry name" value="CARBOXYLESTERASE_B_1"/>
    <property type="match status" value="1"/>
</dbReference>
<feature type="domain" description="Carboxylesterase type B" evidence="9">
    <location>
        <begin position="27"/>
        <end position="539"/>
    </location>
</feature>
<dbReference type="OrthoDB" id="408631at2759"/>
<keyword evidence="5 8" id="KW-0378">Hydrolase</keyword>
<dbReference type="Proteomes" id="UP000799441">
    <property type="component" value="Unassembled WGS sequence"/>
</dbReference>
<keyword evidence="11" id="KW-1185">Reference proteome</keyword>
<comment type="caution">
    <text evidence="10">The sequence shown here is derived from an EMBL/GenBank/DDBJ whole genome shotgun (WGS) entry which is preliminary data.</text>
</comment>
<evidence type="ECO:0000256" key="7">
    <source>
        <dbReference type="ARBA" id="ARBA00023180"/>
    </source>
</evidence>
<dbReference type="EMBL" id="MU003777">
    <property type="protein sequence ID" value="KAF2723326.1"/>
    <property type="molecule type" value="Genomic_DNA"/>
</dbReference>
<dbReference type="GO" id="GO:0016787">
    <property type="term" value="F:hydrolase activity"/>
    <property type="evidence" value="ECO:0007669"/>
    <property type="project" value="UniProtKB-KW"/>
</dbReference>
<dbReference type="InterPro" id="IPR050309">
    <property type="entry name" value="Type-B_Carboxylest/Lipase"/>
</dbReference>